<dbReference type="eggNOG" id="COG0318">
    <property type="taxonomic scope" value="Bacteria"/>
</dbReference>
<evidence type="ECO:0000256" key="1">
    <source>
        <dbReference type="ARBA" id="ARBA00006432"/>
    </source>
</evidence>
<dbReference type="RefSeq" id="WP_078976680.1">
    <property type="nucleotide sequence ID" value="NZ_MWQN01000001.1"/>
</dbReference>
<dbReference type="Gene3D" id="3.40.50.12780">
    <property type="entry name" value="N-terminal domain of ligase-like"/>
    <property type="match status" value="1"/>
</dbReference>
<dbReference type="InterPro" id="IPR045851">
    <property type="entry name" value="AMP-bd_C_sf"/>
</dbReference>
<keyword evidence="6" id="KW-1185">Reference proteome</keyword>
<dbReference type="Pfam" id="PF00501">
    <property type="entry name" value="AMP-binding"/>
    <property type="match status" value="1"/>
</dbReference>
<evidence type="ECO:0000259" key="4">
    <source>
        <dbReference type="Pfam" id="PF13193"/>
    </source>
</evidence>
<dbReference type="OrthoDB" id="9803968at2"/>
<dbReference type="Pfam" id="PF13193">
    <property type="entry name" value="AMP-binding_C"/>
    <property type="match status" value="1"/>
</dbReference>
<dbReference type="GO" id="GO:0031956">
    <property type="term" value="F:medium-chain fatty acid-CoA ligase activity"/>
    <property type="evidence" value="ECO:0007669"/>
    <property type="project" value="TreeGrafter"/>
</dbReference>
<evidence type="ECO:0000256" key="2">
    <source>
        <dbReference type="ARBA" id="ARBA00022598"/>
    </source>
</evidence>
<dbReference type="PROSITE" id="PS00455">
    <property type="entry name" value="AMP_BINDING"/>
    <property type="match status" value="1"/>
</dbReference>
<protein>
    <submittedName>
        <fullName evidence="5">Fatty acid--CoA ligase</fullName>
    </submittedName>
</protein>
<dbReference type="EMBL" id="MWQN01000001">
    <property type="protein sequence ID" value="OPC82414.1"/>
    <property type="molecule type" value="Genomic_DNA"/>
</dbReference>
<dbReference type="STRING" id="159449.B4N89_17035"/>
<dbReference type="PANTHER" id="PTHR43201">
    <property type="entry name" value="ACYL-COA SYNTHETASE"/>
    <property type="match status" value="1"/>
</dbReference>
<dbReference type="InterPro" id="IPR042099">
    <property type="entry name" value="ANL_N_sf"/>
</dbReference>
<feature type="domain" description="AMP-binding enzyme C-terminal" evidence="4">
    <location>
        <begin position="451"/>
        <end position="526"/>
    </location>
</feature>
<keyword evidence="2 5" id="KW-0436">Ligase</keyword>
<dbReference type="GO" id="GO:0006631">
    <property type="term" value="P:fatty acid metabolic process"/>
    <property type="evidence" value="ECO:0007669"/>
    <property type="project" value="TreeGrafter"/>
</dbReference>
<organism evidence="5 6">
    <name type="scientific">Embleya scabrispora</name>
    <dbReference type="NCBI Taxonomy" id="159449"/>
    <lineage>
        <taxon>Bacteria</taxon>
        <taxon>Bacillati</taxon>
        <taxon>Actinomycetota</taxon>
        <taxon>Actinomycetes</taxon>
        <taxon>Kitasatosporales</taxon>
        <taxon>Streptomycetaceae</taxon>
        <taxon>Embleya</taxon>
    </lineage>
</organism>
<dbReference type="NCBIfam" id="NF005801">
    <property type="entry name" value="PRK07656.1"/>
    <property type="match status" value="1"/>
</dbReference>
<dbReference type="SUPFAM" id="SSF56801">
    <property type="entry name" value="Acetyl-CoA synthetase-like"/>
    <property type="match status" value="1"/>
</dbReference>
<gene>
    <name evidence="5" type="ORF">B4N89_17035</name>
</gene>
<dbReference type="FunFam" id="3.30.300.30:FF:000008">
    <property type="entry name" value="2,3-dihydroxybenzoate-AMP ligase"/>
    <property type="match status" value="1"/>
</dbReference>
<comment type="caution">
    <text evidence="5">The sequence shown here is derived from an EMBL/GenBank/DDBJ whole genome shotgun (WGS) entry which is preliminary data.</text>
</comment>
<proteinExistence type="inferred from homology"/>
<dbReference type="InterPro" id="IPR025110">
    <property type="entry name" value="AMP-bd_C"/>
</dbReference>
<evidence type="ECO:0000313" key="5">
    <source>
        <dbReference type="EMBL" id="OPC82414.1"/>
    </source>
</evidence>
<comment type="similarity">
    <text evidence="1">Belongs to the ATP-dependent AMP-binding enzyme family.</text>
</comment>
<feature type="domain" description="AMP-dependent synthetase/ligase" evidence="3">
    <location>
        <begin position="16"/>
        <end position="400"/>
    </location>
</feature>
<evidence type="ECO:0000313" key="6">
    <source>
        <dbReference type="Proteomes" id="UP000190037"/>
    </source>
</evidence>
<dbReference type="AlphaFoldDB" id="A0A1T3P089"/>
<dbReference type="InterPro" id="IPR020845">
    <property type="entry name" value="AMP-binding_CS"/>
</dbReference>
<sequence>MQGDLEWGSIPALVDSAADRFGDREAVVDGNVRVTYTELRDRVRRAAAAAIAAGVGKGDRVGVWAPNSLDWMVAALGALTAGGVVVPMNTRYKGAEAKYVLAKTHARLLFVSGTFLGSSYVAMLRQAAGGAAEGRPFADLPDLGRVVVLADTAPDDCVSWADFLAGGEGIPAAEVDARKASVAPDDTGDIIFTSGTTGAPKGVMTTQAQTLRVFDTWASVVGVTEGDRYLVVSPFFHTFGYKAGIIASLIKGATLIPQAVFDADATMALIQQEKVTVLPGAPTIYTSLLDAVAREGASGYDLSSLRLAVTGAAAVPLSLVTRMAEELGFDSVLTAYGLTESCGTATMCRQGDSAETISSTSGRAIPGVEVITADADGKPTAVGESGEVWVRGYNVMTGYFEDAEETAKAVDADGWLHTGDVGVLDEQGNLRITDRIKDMFIVGGFNAYPAEIESVLAGHPAISEAAVVGVPDARMGEVGKAYLLLRPGAEATADEIITFCRREMANYKVPRTVEFVTELPRNPGGKVLKFELRARAAEEAARR</sequence>
<evidence type="ECO:0000259" key="3">
    <source>
        <dbReference type="Pfam" id="PF00501"/>
    </source>
</evidence>
<dbReference type="PANTHER" id="PTHR43201:SF5">
    <property type="entry name" value="MEDIUM-CHAIN ACYL-COA LIGASE ACSF2, MITOCHONDRIAL"/>
    <property type="match status" value="1"/>
</dbReference>
<dbReference type="Proteomes" id="UP000190037">
    <property type="component" value="Unassembled WGS sequence"/>
</dbReference>
<name>A0A1T3P089_9ACTN</name>
<reference evidence="5 6" key="1">
    <citation type="submission" date="2017-03" db="EMBL/GenBank/DDBJ databases">
        <title>Draft genome sequence of Streptomyces scabrisporus NF3, endophyte isolated from Amphipterygium adstringens.</title>
        <authorList>
            <person name="Vazquez M."/>
            <person name="Ceapa C.D."/>
            <person name="Rodriguez Luna D."/>
            <person name="Sanchez Esquivel S."/>
        </authorList>
    </citation>
    <scope>NUCLEOTIDE SEQUENCE [LARGE SCALE GENOMIC DNA]</scope>
    <source>
        <strain evidence="5 6">NF3</strain>
    </source>
</reference>
<dbReference type="InterPro" id="IPR000873">
    <property type="entry name" value="AMP-dep_synth/lig_dom"/>
</dbReference>
<dbReference type="Gene3D" id="3.30.300.30">
    <property type="match status" value="1"/>
</dbReference>
<accession>A0A1T3P089</accession>